<dbReference type="EMBL" id="PFPC01000021">
    <property type="protein sequence ID" value="PIZ89605.1"/>
    <property type="molecule type" value="Genomic_DNA"/>
</dbReference>
<accession>A0A2M7V0E5</accession>
<dbReference type="Proteomes" id="UP000231538">
    <property type="component" value="Unassembled WGS sequence"/>
</dbReference>
<proteinExistence type="predicted"/>
<organism evidence="1 2">
    <name type="scientific">Candidatus Nealsonbacteria bacterium CG_4_10_14_0_2_um_filter_37_10</name>
    <dbReference type="NCBI Taxonomy" id="1974679"/>
    <lineage>
        <taxon>Bacteria</taxon>
        <taxon>Candidatus Nealsoniibacteriota</taxon>
    </lineage>
</organism>
<reference evidence="2" key="1">
    <citation type="submission" date="2017-09" db="EMBL/GenBank/DDBJ databases">
        <title>Depth-based differentiation of microbial function through sediment-hosted aquifers and enrichment of novel symbionts in the deep terrestrial subsurface.</title>
        <authorList>
            <person name="Probst A.J."/>
            <person name="Ladd B."/>
            <person name="Jarett J.K."/>
            <person name="Geller-Mcgrath D.E."/>
            <person name="Sieber C.M.K."/>
            <person name="Emerson J.B."/>
            <person name="Anantharaman K."/>
            <person name="Thomas B.C."/>
            <person name="Malmstrom R."/>
            <person name="Stieglmeier M."/>
            <person name="Klingl A."/>
            <person name="Woyke T."/>
            <person name="Ryan C.M."/>
            <person name="Banfield J.F."/>
        </authorList>
    </citation>
    <scope>NUCLEOTIDE SEQUENCE [LARGE SCALE GENOMIC DNA]</scope>
</reference>
<evidence type="ECO:0000313" key="2">
    <source>
        <dbReference type="Proteomes" id="UP000231538"/>
    </source>
</evidence>
<sequence length="77" mass="9492">MSKINDLNLNNWQEKVIEFYGDRYKIRKTFDIDDFLGLGIYGYEVNDEEGNYLFYYQGCDKKDLIKYLKHKIYRRFI</sequence>
<evidence type="ECO:0000313" key="1">
    <source>
        <dbReference type="EMBL" id="PIZ89605.1"/>
    </source>
</evidence>
<protein>
    <submittedName>
        <fullName evidence="1">Uncharacterized protein</fullName>
    </submittedName>
</protein>
<name>A0A2M7V0E5_9BACT</name>
<gene>
    <name evidence="1" type="ORF">COX89_00660</name>
</gene>
<dbReference type="AlphaFoldDB" id="A0A2M7V0E5"/>
<comment type="caution">
    <text evidence="1">The sequence shown here is derived from an EMBL/GenBank/DDBJ whole genome shotgun (WGS) entry which is preliminary data.</text>
</comment>